<feature type="compositionally biased region" description="Basic and acidic residues" evidence="1">
    <location>
        <begin position="95"/>
        <end position="146"/>
    </location>
</feature>
<dbReference type="SUPFAM" id="SSF47473">
    <property type="entry name" value="EF-hand"/>
    <property type="match status" value="1"/>
</dbReference>
<dbReference type="Gene3D" id="1.10.238.10">
    <property type="entry name" value="EF-hand"/>
    <property type="match status" value="1"/>
</dbReference>
<dbReference type="InterPro" id="IPR011992">
    <property type="entry name" value="EF-hand-dom_pair"/>
</dbReference>
<dbReference type="GO" id="GO:0005509">
    <property type="term" value="F:calcium ion binding"/>
    <property type="evidence" value="ECO:0007669"/>
    <property type="project" value="InterPro"/>
</dbReference>
<protein>
    <submittedName>
        <fullName evidence="3">EF-hand domain-containing protein</fullName>
    </submittedName>
</protein>
<dbReference type="AlphaFoldDB" id="A0A6G4W876"/>
<dbReference type="Pfam" id="PF13202">
    <property type="entry name" value="EF-hand_5"/>
    <property type="match status" value="2"/>
</dbReference>
<dbReference type="EMBL" id="JAAKZF010000003">
    <property type="protein sequence ID" value="NGO50360.1"/>
    <property type="molecule type" value="Genomic_DNA"/>
</dbReference>
<dbReference type="InterPro" id="IPR002048">
    <property type="entry name" value="EF_hand_dom"/>
</dbReference>
<sequence>MLPRTERGIETFACVPRGDQGRQEPRGTQRVACVRQTGSTQEEKMALLSRFTAATAAFTFLIAPALAQTDATPAPTTPPQSPGAQPDMSGQSSESMREMMREMMQEMMREEPRAQGRRGDRAERRDGDRWRHGARRDRPGSDRMDRGPGGMRSGMMHGAGMRMMFAIVDADGDGALSLAEVQDFHGRIFNSVDENGDGSVEMEEIESFFHGSGGRDE</sequence>
<accession>A0A6G4W876</accession>
<feature type="region of interest" description="Disordered" evidence="1">
    <location>
        <begin position="70"/>
        <end position="152"/>
    </location>
</feature>
<proteinExistence type="predicted"/>
<feature type="domain" description="EF-hand" evidence="2">
    <location>
        <begin position="180"/>
        <end position="215"/>
    </location>
</feature>
<reference evidence="3 4" key="1">
    <citation type="submission" date="2020-02" db="EMBL/GenBank/DDBJ databases">
        <title>Genome sequence of strain CCNWXJ40-4.</title>
        <authorList>
            <person name="Gao J."/>
            <person name="Sun J."/>
        </authorList>
    </citation>
    <scope>NUCLEOTIDE SEQUENCE [LARGE SCALE GENOMIC DNA]</scope>
    <source>
        <strain evidence="3 4">CCNWXJ 40-4</strain>
    </source>
</reference>
<name>A0A6G4W876_9HYPH</name>
<dbReference type="CDD" id="cd00051">
    <property type="entry name" value="EFh"/>
    <property type="match status" value="1"/>
</dbReference>
<evidence type="ECO:0000259" key="2">
    <source>
        <dbReference type="PROSITE" id="PS50222"/>
    </source>
</evidence>
<gene>
    <name evidence="3" type="ORF">G6N73_04055</name>
</gene>
<comment type="caution">
    <text evidence="3">The sequence shown here is derived from an EMBL/GenBank/DDBJ whole genome shotgun (WGS) entry which is preliminary data.</text>
</comment>
<evidence type="ECO:0000313" key="3">
    <source>
        <dbReference type="EMBL" id="NGO50360.1"/>
    </source>
</evidence>
<feature type="compositionally biased region" description="Low complexity" evidence="1">
    <location>
        <begin position="82"/>
        <end position="94"/>
    </location>
</feature>
<dbReference type="InterPro" id="IPR018247">
    <property type="entry name" value="EF_Hand_1_Ca_BS"/>
</dbReference>
<dbReference type="PROSITE" id="PS50222">
    <property type="entry name" value="EF_HAND_2"/>
    <property type="match status" value="1"/>
</dbReference>
<evidence type="ECO:0000313" key="4">
    <source>
        <dbReference type="Proteomes" id="UP001642900"/>
    </source>
</evidence>
<dbReference type="PROSITE" id="PS00018">
    <property type="entry name" value="EF_HAND_1"/>
    <property type="match status" value="1"/>
</dbReference>
<keyword evidence="4" id="KW-1185">Reference proteome</keyword>
<evidence type="ECO:0000256" key="1">
    <source>
        <dbReference type="SAM" id="MobiDB-lite"/>
    </source>
</evidence>
<dbReference type="Proteomes" id="UP001642900">
    <property type="component" value="Unassembled WGS sequence"/>
</dbReference>
<organism evidence="3 4">
    <name type="scientific">Allomesorhizobium camelthorni</name>
    <dbReference type="NCBI Taxonomy" id="475069"/>
    <lineage>
        <taxon>Bacteria</taxon>
        <taxon>Pseudomonadati</taxon>
        <taxon>Pseudomonadota</taxon>
        <taxon>Alphaproteobacteria</taxon>
        <taxon>Hyphomicrobiales</taxon>
        <taxon>Phyllobacteriaceae</taxon>
        <taxon>Allomesorhizobium</taxon>
    </lineage>
</organism>